<name>A0A2N3LYG7_9HYPH</name>
<dbReference type="InterPro" id="IPR025668">
    <property type="entry name" value="Tnp_DDE_dom"/>
</dbReference>
<dbReference type="Pfam" id="PF13701">
    <property type="entry name" value="DDE_Tnp_1_4"/>
    <property type="match status" value="1"/>
</dbReference>
<evidence type="ECO:0000313" key="3">
    <source>
        <dbReference type="EMBL" id="PKR89662.1"/>
    </source>
</evidence>
<accession>A0A2N3LYG7</accession>
<feature type="domain" description="Transposase DDE" evidence="2">
    <location>
        <begin position="31"/>
        <end position="86"/>
    </location>
</feature>
<dbReference type="OrthoDB" id="476248at2"/>
<proteinExistence type="predicted"/>
<dbReference type="AlphaFoldDB" id="A0A2N3LYG7"/>
<evidence type="ECO:0000259" key="2">
    <source>
        <dbReference type="Pfam" id="PF13701"/>
    </source>
</evidence>
<sequence>MWNRIWLPTPTRSTHSATPAMIVDTAPTLEFPAVARKKIVAAFNGGRMSSDSGVMLLTQVERHLGFAERLAALVPDARGPSQSAHARRVSVVCYDPKPQRQVAGQHRQE</sequence>
<gene>
    <name evidence="3" type="ORF">CXZ10_09890</name>
</gene>
<comment type="caution">
    <text evidence="3">The sequence shown here is derived from an EMBL/GenBank/DDBJ whole genome shotgun (WGS) entry which is preliminary data.</text>
</comment>
<dbReference type="EMBL" id="PJNW01000005">
    <property type="protein sequence ID" value="PKR89662.1"/>
    <property type="molecule type" value="Genomic_DNA"/>
</dbReference>
<feature type="region of interest" description="Disordered" evidence="1">
    <location>
        <begin position="77"/>
        <end position="109"/>
    </location>
</feature>
<organism evidence="3 4">
    <name type="scientific">Pleomorphomonas diazotrophica</name>
    <dbReference type="NCBI Taxonomy" id="1166257"/>
    <lineage>
        <taxon>Bacteria</taxon>
        <taxon>Pseudomonadati</taxon>
        <taxon>Pseudomonadota</taxon>
        <taxon>Alphaproteobacteria</taxon>
        <taxon>Hyphomicrobiales</taxon>
        <taxon>Pleomorphomonadaceae</taxon>
        <taxon>Pleomorphomonas</taxon>
    </lineage>
</organism>
<evidence type="ECO:0000313" key="4">
    <source>
        <dbReference type="Proteomes" id="UP000233491"/>
    </source>
</evidence>
<dbReference type="Proteomes" id="UP000233491">
    <property type="component" value="Unassembled WGS sequence"/>
</dbReference>
<dbReference type="RefSeq" id="WP_101288970.1">
    <property type="nucleotide sequence ID" value="NZ_FOUQ01000012.1"/>
</dbReference>
<reference evidence="3 4" key="1">
    <citation type="submission" date="2017-12" db="EMBL/GenBank/DDBJ databases">
        <title>Anaerobic carbon monoxide metabolism by Pleomorphomonas carboxyditropha sp. nov., a new mesophilic hydrogenogenic carboxidotroph.</title>
        <authorList>
            <person name="Esquivel-Elizondo S."/>
            <person name="Krajmalnik-Brown R."/>
        </authorList>
    </citation>
    <scope>NUCLEOTIDE SEQUENCE [LARGE SCALE GENOMIC DNA]</scope>
    <source>
        <strain evidence="3 4">R5-392</strain>
    </source>
</reference>
<keyword evidence="4" id="KW-1185">Reference proteome</keyword>
<evidence type="ECO:0000256" key="1">
    <source>
        <dbReference type="SAM" id="MobiDB-lite"/>
    </source>
</evidence>
<protein>
    <recommendedName>
        <fullName evidence="2">Transposase DDE domain-containing protein</fullName>
    </recommendedName>
</protein>